<evidence type="ECO:0000313" key="6">
    <source>
        <dbReference type="EMBL" id="KAL0481766.1"/>
    </source>
</evidence>
<dbReference type="InterPro" id="IPR000719">
    <property type="entry name" value="Prot_kinase_dom"/>
</dbReference>
<feature type="domain" description="Protein kinase" evidence="5">
    <location>
        <begin position="1"/>
        <end position="68"/>
    </location>
</feature>
<dbReference type="AlphaFoldDB" id="A0AAW2YWB5"/>
<evidence type="ECO:0000313" key="7">
    <source>
        <dbReference type="Proteomes" id="UP001431209"/>
    </source>
</evidence>
<dbReference type="Gene3D" id="1.10.510.10">
    <property type="entry name" value="Transferase(Phosphotransferase) domain 1"/>
    <property type="match status" value="1"/>
</dbReference>
<dbReference type="InterPro" id="IPR011009">
    <property type="entry name" value="Kinase-like_dom_sf"/>
</dbReference>
<comment type="caution">
    <text evidence="6">The sequence shown here is derived from an EMBL/GenBank/DDBJ whole genome shotgun (WGS) entry which is preliminary data.</text>
</comment>
<accession>A0AAW2YWB5</accession>
<dbReference type="InterPro" id="IPR050538">
    <property type="entry name" value="MAP_kinase_kinase_kinase"/>
</dbReference>
<dbReference type="GO" id="GO:0004672">
    <property type="term" value="F:protein kinase activity"/>
    <property type="evidence" value="ECO:0007669"/>
    <property type="project" value="InterPro"/>
</dbReference>
<dbReference type="PANTHER" id="PTHR48016:SF56">
    <property type="entry name" value="MAPKK KINASE"/>
    <property type="match status" value="1"/>
</dbReference>
<gene>
    <name evidence="6" type="ORF">AKO1_012441</name>
</gene>
<dbReference type="Proteomes" id="UP001431209">
    <property type="component" value="Unassembled WGS sequence"/>
</dbReference>
<protein>
    <recommendedName>
        <fullName evidence="5">Protein kinase domain-containing protein</fullName>
    </recommendedName>
</protein>
<dbReference type="GO" id="GO:0005524">
    <property type="term" value="F:ATP binding"/>
    <property type="evidence" value="ECO:0007669"/>
    <property type="project" value="UniProtKB-KW"/>
</dbReference>
<organism evidence="6 7">
    <name type="scientific">Acrasis kona</name>
    <dbReference type="NCBI Taxonomy" id="1008807"/>
    <lineage>
        <taxon>Eukaryota</taxon>
        <taxon>Discoba</taxon>
        <taxon>Heterolobosea</taxon>
        <taxon>Tetramitia</taxon>
        <taxon>Eutetramitia</taxon>
        <taxon>Acrasidae</taxon>
        <taxon>Acrasis</taxon>
    </lineage>
</organism>
<name>A0AAW2YWB5_9EUKA</name>
<sequence length="202" mass="22687">MLTGGVPYPDLAGERNQYTIMYKLASSNRIPLIPDHVGSDARNFLMRCFQIDPEKRATVDELLNHPFVNEPVDPSLLIQITAPAFIDQHLCDFGSFISYDGSDEDTTSDCTSSTNSFVDKFNDINCNPTLIVSHNLVNRRFSTVERYSRLSAGRRPSLGMFIGDDRLALRRGSLQASAKKDIIIRSPEEHKQIRFEMGSSVI</sequence>
<evidence type="ECO:0000256" key="2">
    <source>
        <dbReference type="ARBA" id="ARBA00022741"/>
    </source>
</evidence>
<dbReference type="PANTHER" id="PTHR48016">
    <property type="entry name" value="MAP KINASE KINASE KINASE SSK2-RELATED-RELATED"/>
    <property type="match status" value="1"/>
</dbReference>
<proteinExistence type="predicted"/>
<keyword evidence="1" id="KW-0808">Transferase</keyword>
<keyword evidence="4" id="KW-0067">ATP-binding</keyword>
<evidence type="ECO:0000256" key="1">
    <source>
        <dbReference type="ARBA" id="ARBA00022679"/>
    </source>
</evidence>
<dbReference type="EMBL" id="JAOPGA020000791">
    <property type="protein sequence ID" value="KAL0481766.1"/>
    <property type="molecule type" value="Genomic_DNA"/>
</dbReference>
<evidence type="ECO:0000259" key="5">
    <source>
        <dbReference type="PROSITE" id="PS50011"/>
    </source>
</evidence>
<keyword evidence="7" id="KW-1185">Reference proteome</keyword>
<reference evidence="6 7" key="1">
    <citation type="submission" date="2024-03" db="EMBL/GenBank/DDBJ databases">
        <title>The Acrasis kona genome and developmental transcriptomes reveal deep origins of eukaryotic multicellular pathways.</title>
        <authorList>
            <person name="Sheikh S."/>
            <person name="Fu C.-J."/>
            <person name="Brown M.W."/>
            <person name="Baldauf S.L."/>
        </authorList>
    </citation>
    <scope>NUCLEOTIDE SEQUENCE [LARGE SCALE GENOMIC DNA]</scope>
    <source>
        <strain evidence="6 7">ATCC MYA-3509</strain>
    </source>
</reference>
<dbReference type="PROSITE" id="PS50011">
    <property type="entry name" value="PROTEIN_KINASE_DOM"/>
    <property type="match status" value="1"/>
</dbReference>
<evidence type="ECO:0000256" key="3">
    <source>
        <dbReference type="ARBA" id="ARBA00022777"/>
    </source>
</evidence>
<evidence type="ECO:0000256" key="4">
    <source>
        <dbReference type="ARBA" id="ARBA00022840"/>
    </source>
</evidence>
<keyword evidence="2" id="KW-0547">Nucleotide-binding</keyword>
<dbReference type="SUPFAM" id="SSF56112">
    <property type="entry name" value="Protein kinase-like (PK-like)"/>
    <property type="match status" value="1"/>
</dbReference>
<keyword evidence="3" id="KW-0418">Kinase</keyword>